<sequence length="330" mass="37458">MDKRYQVFVSSTYADLKEERQHVIQTLMEMDCIPSGMELFPATDEEQFEFIKRVINDCDYYILIIGGRYGSTTNEGISYTEKEYDYAVSIGLKVVAFIHENPDEIIVGKTDKDPELAQRLIDFRDKVETGRLVKYWRTATDLPGLVALSLSKTIKTYPAIGWVRANQVGSSELLNEINVIRKENEELRASLEQSQKNEASPTLNLAGLTESFTVHGELKPAHDYGWRPWTADLTWGEIFGLISPDLLSHPSDANVKLELKKAILKHKKINYYDSRIADHDYQTIKIQLKALGLVRINYLKTTQGGMALFWSLTANGEATMLELRAIRATG</sequence>
<name>A0A5R9PEV3_9GAMM</name>
<comment type="caution">
    <text evidence="3">The sequence shown here is derived from an EMBL/GenBank/DDBJ whole genome shotgun (WGS) entry which is preliminary data.</text>
</comment>
<accession>A0A5R9PEV3</accession>
<gene>
    <name evidence="3" type="ORF">E5S66_08455</name>
</gene>
<protein>
    <submittedName>
        <fullName evidence="3">DUF4062 domain-containing protein</fullName>
    </submittedName>
</protein>
<feature type="coiled-coil region" evidence="1">
    <location>
        <begin position="170"/>
        <end position="197"/>
    </location>
</feature>
<feature type="domain" description="DUF4062" evidence="2">
    <location>
        <begin position="6"/>
        <end position="87"/>
    </location>
</feature>
<dbReference type="EMBL" id="SROY01000003">
    <property type="protein sequence ID" value="TLX21553.1"/>
    <property type="molecule type" value="Genomic_DNA"/>
</dbReference>
<evidence type="ECO:0000313" key="4">
    <source>
        <dbReference type="Proteomes" id="UP000308508"/>
    </source>
</evidence>
<keyword evidence="4" id="KW-1185">Reference proteome</keyword>
<reference evidence="3 4" key="1">
    <citation type="submission" date="2019-04" db="EMBL/GenBank/DDBJ databases">
        <authorList>
            <person name="Grouzdev D.S."/>
            <person name="Nazina T.N."/>
        </authorList>
    </citation>
    <scope>NUCLEOTIDE SEQUENCE [LARGE SCALE GENOMIC DNA]</scope>
    <source>
        <strain evidence="3 4">SHC 3-19</strain>
    </source>
</reference>
<dbReference type="Pfam" id="PF13271">
    <property type="entry name" value="DUF4062"/>
    <property type="match status" value="1"/>
</dbReference>
<evidence type="ECO:0000259" key="2">
    <source>
        <dbReference type="Pfam" id="PF13271"/>
    </source>
</evidence>
<proteinExistence type="predicted"/>
<evidence type="ECO:0000313" key="3">
    <source>
        <dbReference type="EMBL" id="TLX21553.1"/>
    </source>
</evidence>
<dbReference type="Proteomes" id="UP000308508">
    <property type="component" value="Unassembled WGS sequence"/>
</dbReference>
<keyword evidence="1" id="KW-0175">Coiled coil</keyword>
<dbReference type="RefSeq" id="WP_138348831.1">
    <property type="nucleotide sequence ID" value="NZ_SROY01000003.1"/>
</dbReference>
<evidence type="ECO:0000256" key="1">
    <source>
        <dbReference type="SAM" id="Coils"/>
    </source>
</evidence>
<organism evidence="3 4">
    <name type="scientific">Thermomonas fusca</name>
    <dbReference type="NCBI Taxonomy" id="215690"/>
    <lineage>
        <taxon>Bacteria</taxon>
        <taxon>Pseudomonadati</taxon>
        <taxon>Pseudomonadota</taxon>
        <taxon>Gammaproteobacteria</taxon>
        <taxon>Lysobacterales</taxon>
        <taxon>Lysobacteraceae</taxon>
        <taxon>Thermomonas</taxon>
    </lineage>
</organism>
<dbReference type="AlphaFoldDB" id="A0A5R9PEV3"/>
<dbReference type="InterPro" id="IPR025139">
    <property type="entry name" value="DUF4062"/>
</dbReference>